<dbReference type="Proteomes" id="UP000069940">
    <property type="component" value="Unassembled WGS sequence"/>
</dbReference>
<dbReference type="InterPro" id="IPR009003">
    <property type="entry name" value="Peptidase_S1_PA"/>
</dbReference>
<name>A0ABM2A5L3_AEDAL</name>
<keyword evidence="9" id="KW-1185">Reference proteome</keyword>
<dbReference type="SUPFAM" id="SSF50494">
    <property type="entry name" value="Trypsin-like serine proteases"/>
    <property type="match status" value="1"/>
</dbReference>
<keyword evidence="4" id="KW-1015">Disulfide bond</keyword>
<dbReference type="RefSeq" id="XP_019544082.3">
    <property type="nucleotide sequence ID" value="XM_019688537.3"/>
</dbReference>
<accession>A0ABM2A5L3</accession>
<evidence type="ECO:0000256" key="2">
    <source>
        <dbReference type="ARBA" id="ARBA00022801"/>
    </source>
</evidence>
<dbReference type="Gene3D" id="2.40.10.10">
    <property type="entry name" value="Trypsin-like serine proteases"/>
    <property type="match status" value="1"/>
</dbReference>
<dbReference type="PANTHER" id="PTHR24276">
    <property type="entry name" value="POLYSERASE-RELATED"/>
    <property type="match status" value="1"/>
</dbReference>
<evidence type="ECO:0000256" key="1">
    <source>
        <dbReference type="ARBA" id="ARBA00022670"/>
    </source>
</evidence>
<dbReference type="PROSITE" id="PS50240">
    <property type="entry name" value="TRYPSIN_DOM"/>
    <property type="match status" value="1"/>
</dbReference>
<keyword evidence="2" id="KW-0378">Hydrolase</keyword>
<dbReference type="SMART" id="SM00020">
    <property type="entry name" value="Tryp_SPc"/>
    <property type="match status" value="1"/>
</dbReference>
<dbReference type="PANTHER" id="PTHR24276:SF98">
    <property type="entry name" value="FI18310P1-RELATED"/>
    <property type="match status" value="1"/>
</dbReference>
<proteinExistence type="inferred from homology"/>
<evidence type="ECO:0000256" key="5">
    <source>
        <dbReference type="ARBA" id="ARBA00024195"/>
    </source>
</evidence>
<comment type="similarity">
    <text evidence="5">Belongs to the peptidase S1 family. CLIP subfamily.</text>
</comment>
<dbReference type="GeneID" id="109414701"/>
<evidence type="ECO:0000256" key="6">
    <source>
        <dbReference type="SAM" id="SignalP"/>
    </source>
</evidence>
<dbReference type="InterPro" id="IPR050430">
    <property type="entry name" value="Peptidase_S1"/>
</dbReference>
<keyword evidence="1" id="KW-0645">Protease</keyword>
<evidence type="ECO:0000313" key="8">
    <source>
        <dbReference type="EnsemblMetazoa" id="AALFPA23_024682.P36792"/>
    </source>
</evidence>
<protein>
    <recommendedName>
        <fullName evidence="7">Peptidase S1 domain-containing protein</fullName>
    </recommendedName>
</protein>
<evidence type="ECO:0000313" key="9">
    <source>
        <dbReference type="Proteomes" id="UP000069940"/>
    </source>
</evidence>
<evidence type="ECO:0000259" key="7">
    <source>
        <dbReference type="PROSITE" id="PS50240"/>
    </source>
</evidence>
<keyword evidence="3" id="KW-0720">Serine protease</keyword>
<evidence type="ECO:0000256" key="3">
    <source>
        <dbReference type="ARBA" id="ARBA00022825"/>
    </source>
</evidence>
<dbReference type="Pfam" id="PF00089">
    <property type="entry name" value="Trypsin"/>
    <property type="match status" value="1"/>
</dbReference>
<feature type="chain" id="PRO_5045978914" description="Peptidase S1 domain-containing protein" evidence="6">
    <location>
        <begin position="21"/>
        <end position="281"/>
    </location>
</feature>
<reference evidence="9" key="1">
    <citation type="journal article" date="2015" name="Proc. Natl. Acad. Sci. U.S.A.">
        <title>Genome sequence of the Asian Tiger mosquito, Aedes albopictus, reveals insights into its biology, genetics, and evolution.</title>
        <authorList>
            <person name="Chen X.G."/>
            <person name="Jiang X."/>
            <person name="Gu J."/>
            <person name="Xu M."/>
            <person name="Wu Y."/>
            <person name="Deng Y."/>
            <person name="Zhang C."/>
            <person name="Bonizzoni M."/>
            <person name="Dermauw W."/>
            <person name="Vontas J."/>
            <person name="Armbruster P."/>
            <person name="Huang X."/>
            <person name="Yang Y."/>
            <person name="Zhang H."/>
            <person name="He W."/>
            <person name="Peng H."/>
            <person name="Liu Y."/>
            <person name="Wu K."/>
            <person name="Chen J."/>
            <person name="Lirakis M."/>
            <person name="Topalis P."/>
            <person name="Van Leeuwen T."/>
            <person name="Hall A.B."/>
            <person name="Jiang X."/>
            <person name="Thorpe C."/>
            <person name="Mueller R.L."/>
            <person name="Sun C."/>
            <person name="Waterhouse R.M."/>
            <person name="Yan G."/>
            <person name="Tu Z.J."/>
            <person name="Fang X."/>
            <person name="James A.A."/>
        </authorList>
    </citation>
    <scope>NUCLEOTIDE SEQUENCE [LARGE SCALE GENOMIC DNA]</scope>
    <source>
        <strain evidence="9">Foshan</strain>
    </source>
</reference>
<feature type="signal peptide" evidence="6">
    <location>
        <begin position="1"/>
        <end position="20"/>
    </location>
</feature>
<organism evidence="8 9">
    <name type="scientific">Aedes albopictus</name>
    <name type="common">Asian tiger mosquito</name>
    <name type="synonym">Stegomyia albopicta</name>
    <dbReference type="NCBI Taxonomy" id="7160"/>
    <lineage>
        <taxon>Eukaryota</taxon>
        <taxon>Metazoa</taxon>
        <taxon>Ecdysozoa</taxon>
        <taxon>Arthropoda</taxon>
        <taxon>Hexapoda</taxon>
        <taxon>Insecta</taxon>
        <taxon>Pterygota</taxon>
        <taxon>Neoptera</taxon>
        <taxon>Endopterygota</taxon>
        <taxon>Diptera</taxon>
        <taxon>Nematocera</taxon>
        <taxon>Culicoidea</taxon>
        <taxon>Culicidae</taxon>
        <taxon>Culicinae</taxon>
        <taxon>Aedini</taxon>
        <taxon>Aedes</taxon>
        <taxon>Stegomyia</taxon>
    </lineage>
</organism>
<feature type="domain" description="Peptidase S1" evidence="7">
    <location>
        <begin position="31"/>
        <end position="248"/>
    </location>
</feature>
<dbReference type="InterPro" id="IPR043504">
    <property type="entry name" value="Peptidase_S1_PA_chymotrypsin"/>
</dbReference>
<reference evidence="8" key="2">
    <citation type="submission" date="2025-05" db="UniProtKB">
        <authorList>
            <consortium name="EnsemblMetazoa"/>
        </authorList>
    </citation>
    <scope>IDENTIFICATION</scope>
    <source>
        <strain evidence="8">Foshan</strain>
    </source>
</reference>
<dbReference type="EnsemblMetazoa" id="AALFPA23_024682.R36792">
    <property type="protein sequence ID" value="AALFPA23_024682.P36792"/>
    <property type="gene ID" value="AALFPA23_024682"/>
</dbReference>
<evidence type="ECO:0000256" key="4">
    <source>
        <dbReference type="ARBA" id="ARBA00023157"/>
    </source>
</evidence>
<keyword evidence="6" id="KW-0732">Signal</keyword>
<sequence length="281" mass="30623">MISLVAIATFASAFFSLVDSSLLVVPRKPRIIGGTNASLDDFPYMVSIRLKALETTGFGDGFFCHGVLVSPKAVLTSTDCVLNGSGPRTPEELSLVLGTASRTNASGAFWVQPEQIWIDRDRRLAVIKLAQEVLHSRPIVLNEFHQDDGKQCILMGWGANSTDGKPMETLQEVYVRIVSEKCPKDLICAGENSAGGNAGICFWDTGVPLLCDGSLSGIYVGRPDHCGMEMANFASVRGHWDWIGSQIALANEASSRLANFWWILILSVVMIMKNKTLMQIK</sequence>
<dbReference type="InterPro" id="IPR001254">
    <property type="entry name" value="Trypsin_dom"/>
</dbReference>